<dbReference type="SUPFAM" id="SSF54506">
    <property type="entry name" value="Diaminopimelate epimerase-like"/>
    <property type="match status" value="1"/>
</dbReference>
<evidence type="ECO:0000313" key="1">
    <source>
        <dbReference type="EMBL" id="GAK58533.1"/>
    </source>
</evidence>
<dbReference type="Proteomes" id="UP000030661">
    <property type="component" value="Unassembled WGS sequence"/>
</dbReference>
<dbReference type="HOGENOM" id="CLU_2354101_0_0_0"/>
<reference evidence="1" key="1">
    <citation type="journal article" date="2015" name="PeerJ">
        <title>First genomic representation of candidate bacterial phylum KSB3 points to enhanced environmental sensing as a trigger of wastewater bulking.</title>
        <authorList>
            <person name="Sekiguchi Y."/>
            <person name="Ohashi A."/>
            <person name="Parks D.H."/>
            <person name="Yamauchi T."/>
            <person name="Tyson G.W."/>
            <person name="Hugenholtz P."/>
        </authorList>
    </citation>
    <scope>NUCLEOTIDE SEQUENCE [LARGE SCALE GENOMIC DNA]</scope>
</reference>
<dbReference type="GO" id="GO:0003824">
    <property type="term" value="F:catalytic activity"/>
    <property type="evidence" value="ECO:0007669"/>
    <property type="project" value="InterPro"/>
</dbReference>
<dbReference type="Gene3D" id="3.10.310.10">
    <property type="entry name" value="Diaminopimelate Epimerase, Chain A, domain 1"/>
    <property type="match status" value="1"/>
</dbReference>
<accession>A0A081C1S8</accession>
<evidence type="ECO:0000313" key="2">
    <source>
        <dbReference type="Proteomes" id="UP000030661"/>
    </source>
</evidence>
<gene>
    <name evidence="1" type="ORF">U27_05507</name>
</gene>
<protein>
    <submittedName>
        <fullName evidence="1">Phenazine biosynthesis protein PhzF family</fullName>
    </submittedName>
</protein>
<keyword evidence="2" id="KW-1185">Reference proteome</keyword>
<dbReference type="EMBL" id="DF820467">
    <property type="protein sequence ID" value="GAK58533.1"/>
    <property type="molecule type" value="Genomic_DNA"/>
</dbReference>
<proteinExistence type="predicted"/>
<dbReference type="AlphaFoldDB" id="A0A081C1S8"/>
<name>A0A081C1S8_VECG1</name>
<organism evidence="1">
    <name type="scientific">Vecturithrix granuli</name>
    <dbReference type="NCBI Taxonomy" id="1499967"/>
    <lineage>
        <taxon>Bacteria</taxon>
        <taxon>Candidatus Moduliflexota</taxon>
        <taxon>Candidatus Vecturitrichia</taxon>
        <taxon>Candidatus Vecturitrichales</taxon>
        <taxon>Candidatus Vecturitrichaceae</taxon>
        <taxon>Candidatus Vecturithrix</taxon>
    </lineage>
</organism>
<dbReference type="STRING" id="1499967.U27_05507"/>
<dbReference type="InterPro" id="IPR003719">
    <property type="entry name" value="Phenazine_PhzF-like"/>
</dbReference>
<sequence length="96" mass="10512">MSCILTGLINNHLCVRVFVDCFGIPEDPATDSGNGCLAGYLVKHRYLGTPHINLHVEQGYEIKRPSLLFLKAEENQGEITISVGGKVIKIAKGEFI</sequence>
<dbReference type="Pfam" id="PF02567">
    <property type="entry name" value="PhzC-PhzF"/>
    <property type="match status" value="1"/>
</dbReference>
<dbReference type="eggNOG" id="COG0384">
    <property type="taxonomic scope" value="Bacteria"/>
</dbReference>